<evidence type="ECO:0000259" key="3">
    <source>
        <dbReference type="SMART" id="SM00062"/>
    </source>
</evidence>
<keyword evidence="1 2" id="KW-0732">Signal</keyword>
<feature type="chain" id="PRO_5032765181" evidence="2">
    <location>
        <begin position="24"/>
        <end position="282"/>
    </location>
</feature>
<dbReference type="InterPro" id="IPR001638">
    <property type="entry name" value="Solute-binding_3/MltF_N"/>
</dbReference>
<dbReference type="Pfam" id="PF00497">
    <property type="entry name" value="SBP_bac_3"/>
    <property type="match status" value="1"/>
</dbReference>
<organism evidence="4 5">
    <name type="scientific">Leptonema illini</name>
    <dbReference type="NCBI Taxonomy" id="183"/>
    <lineage>
        <taxon>Bacteria</taxon>
        <taxon>Pseudomonadati</taxon>
        <taxon>Spirochaetota</taxon>
        <taxon>Spirochaetia</taxon>
        <taxon>Leptospirales</taxon>
        <taxon>Leptospiraceae</taxon>
        <taxon>Leptonema</taxon>
    </lineage>
</organism>
<accession>A0A833M0H1</accession>
<feature type="signal peptide" evidence="2">
    <location>
        <begin position="1"/>
        <end position="23"/>
    </location>
</feature>
<dbReference type="SMART" id="SM00062">
    <property type="entry name" value="PBPb"/>
    <property type="match status" value="1"/>
</dbReference>
<protein>
    <submittedName>
        <fullName evidence="4">Amino acid ABC transporter substrate-binding protein</fullName>
    </submittedName>
</protein>
<sequence>MLRRTLLISAVFFGVFSSSQLLSAPEPGSSLRLKRIVQTGVIKIGLQKIQPLYLEEEGRPGIDVELAHRIAADLGVKAEIVTGTPEELIERVTKGTIDLSLGGLSSTVNRGLQVRFTGPYILVTPAGLLNRLKIPEESASIDFPKRQINSLRDIQIPGKLVVGVRAGSTNEQILKADAKFSTFHIETFATNLDILTALDKNQIDLLVADDIWIRSALKNRPDIVSRFQPILGPYSEEHLSIAVPPGDAEYWMLIDFMVKEYRRTGVITQILERYIDVTRDVR</sequence>
<evidence type="ECO:0000256" key="1">
    <source>
        <dbReference type="ARBA" id="ARBA00022729"/>
    </source>
</evidence>
<dbReference type="Proteomes" id="UP000460298">
    <property type="component" value="Unassembled WGS sequence"/>
</dbReference>
<dbReference type="AlphaFoldDB" id="A0A833M0H1"/>
<comment type="caution">
    <text evidence="4">The sequence shown here is derived from an EMBL/GenBank/DDBJ whole genome shotgun (WGS) entry which is preliminary data.</text>
</comment>
<proteinExistence type="predicted"/>
<evidence type="ECO:0000256" key="2">
    <source>
        <dbReference type="SAM" id="SignalP"/>
    </source>
</evidence>
<name>A0A833M0H1_9LEPT</name>
<reference evidence="4 5" key="1">
    <citation type="submission" date="2019-10" db="EMBL/GenBank/DDBJ databases">
        <title>Extracellular Electron Transfer in a Candidatus Methanoperedens spp. Enrichment Culture.</title>
        <authorList>
            <person name="Berger S."/>
            <person name="Rangel Shaw D."/>
            <person name="Berben T."/>
            <person name="In 'T Zandt M."/>
            <person name="Frank J."/>
            <person name="Reimann J."/>
            <person name="Jetten M.S.M."/>
            <person name="Welte C.U."/>
        </authorList>
    </citation>
    <scope>NUCLEOTIDE SEQUENCE [LARGE SCALE GENOMIC DNA]</scope>
    <source>
        <strain evidence="4">SB12</strain>
    </source>
</reference>
<gene>
    <name evidence="4" type="ORF">F9K24_01525</name>
</gene>
<dbReference type="Gene3D" id="3.40.190.10">
    <property type="entry name" value="Periplasmic binding protein-like II"/>
    <property type="match status" value="2"/>
</dbReference>
<evidence type="ECO:0000313" key="4">
    <source>
        <dbReference type="EMBL" id="KAB2935435.1"/>
    </source>
</evidence>
<dbReference type="PANTHER" id="PTHR35936:SF17">
    <property type="entry name" value="ARGININE-BINDING EXTRACELLULAR PROTEIN ARTP"/>
    <property type="match status" value="1"/>
</dbReference>
<evidence type="ECO:0000313" key="5">
    <source>
        <dbReference type="Proteomes" id="UP000460298"/>
    </source>
</evidence>
<dbReference type="SUPFAM" id="SSF53850">
    <property type="entry name" value="Periplasmic binding protein-like II"/>
    <property type="match status" value="1"/>
</dbReference>
<dbReference type="EMBL" id="WBUI01000001">
    <property type="protein sequence ID" value="KAB2935435.1"/>
    <property type="molecule type" value="Genomic_DNA"/>
</dbReference>
<feature type="domain" description="Solute-binding protein family 3/N-terminal" evidence="3">
    <location>
        <begin position="41"/>
        <end position="278"/>
    </location>
</feature>
<dbReference type="PANTHER" id="PTHR35936">
    <property type="entry name" value="MEMBRANE-BOUND LYTIC MUREIN TRANSGLYCOSYLASE F"/>
    <property type="match status" value="1"/>
</dbReference>